<evidence type="ECO:0000259" key="1">
    <source>
        <dbReference type="Pfam" id="PF01863"/>
    </source>
</evidence>
<dbReference type="PANTHER" id="PTHR30399:SF1">
    <property type="entry name" value="UTP PYROPHOSPHATASE"/>
    <property type="match status" value="1"/>
</dbReference>
<dbReference type="PANTHER" id="PTHR30399">
    <property type="entry name" value="UNCHARACTERIZED PROTEIN YGJP"/>
    <property type="match status" value="1"/>
</dbReference>
<feature type="domain" description="YgjP-like metallopeptidase" evidence="1">
    <location>
        <begin position="31"/>
        <end position="240"/>
    </location>
</feature>
<dbReference type="Proteomes" id="UP000323426">
    <property type="component" value="Unassembled WGS sequence"/>
</dbReference>
<dbReference type="InterPro" id="IPR002725">
    <property type="entry name" value="YgjP-like_metallopeptidase"/>
</dbReference>
<sequence length="247" mass="28815">MSLTSAYSLKSLQLHLPDIGLVLLQRSAKAKRISIRLQPLKGIRVVVPPRATFEEAQKFLESKLDWIKLHLPKIEKQETNLTVFRPDENYYTFSHQLRLLPHDKATLKARLTASEIQVFYPAYRNSSDDEVQQFIRKALEETYRAEAKQYLPTRVDYFARQFGFSYQKVVIKKAGTRWGSCSYQNNINLNLHLMRLPAHLRDYVILHELAHTVEKNHGPRFWALLDKISGNAVGLDKEIKNYCIELY</sequence>
<keyword evidence="3" id="KW-1185">Reference proteome</keyword>
<dbReference type="Pfam" id="PF01863">
    <property type="entry name" value="YgjP-like"/>
    <property type="match status" value="1"/>
</dbReference>
<name>A0A5M6DAF9_9BACT</name>
<dbReference type="Gene3D" id="3.30.2010.10">
    <property type="entry name" value="Metalloproteases ('zincins'), catalytic domain"/>
    <property type="match status" value="1"/>
</dbReference>
<accession>A0A5M6DAF9</accession>
<protein>
    <submittedName>
        <fullName evidence="2">M48 family metallopeptidase</fullName>
    </submittedName>
</protein>
<proteinExistence type="predicted"/>
<evidence type="ECO:0000313" key="3">
    <source>
        <dbReference type="Proteomes" id="UP000323426"/>
    </source>
</evidence>
<comment type="caution">
    <text evidence="2">The sequence shown here is derived from an EMBL/GenBank/DDBJ whole genome shotgun (WGS) entry which is preliminary data.</text>
</comment>
<reference evidence="2 3" key="1">
    <citation type="submission" date="2019-09" db="EMBL/GenBank/DDBJ databases">
        <title>Genome sequence and assembly of Adhaeribacter sp.</title>
        <authorList>
            <person name="Chhetri G."/>
        </authorList>
    </citation>
    <scope>NUCLEOTIDE SEQUENCE [LARGE SCALE GENOMIC DNA]</scope>
    <source>
        <strain evidence="2 3">DK36</strain>
    </source>
</reference>
<organism evidence="2 3">
    <name type="scientific">Adhaeribacter rhizoryzae</name>
    <dbReference type="NCBI Taxonomy" id="2607907"/>
    <lineage>
        <taxon>Bacteria</taxon>
        <taxon>Pseudomonadati</taxon>
        <taxon>Bacteroidota</taxon>
        <taxon>Cytophagia</taxon>
        <taxon>Cytophagales</taxon>
        <taxon>Hymenobacteraceae</taxon>
        <taxon>Adhaeribacter</taxon>
    </lineage>
</organism>
<dbReference type="AlphaFoldDB" id="A0A5M6DAF9"/>
<dbReference type="InterPro" id="IPR053136">
    <property type="entry name" value="UTP_pyrophosphatase-like"/>
</dbReference>
<dbReference type="CDD" id="cd07344">
    <property type="entry name" value="M48_yhfN_like"/>
    <property type="match status" value="1"/>
</dbReference>
<gene>
    <name evidence="2" type="ORF">F0145_17270</name>
</gene>
<evidence type="ECO:0000313" key="2">
    <source>
        <dbReference type="EMBL" id="KAA5543390.1"/>
    </source>
</evidence>
<dbReference type="EMBL" id="VWSF01000014">
    <property type="protein sequence ID" value="KAA5543390.1"/>
    <property type="molecule type" value="Genomic_DNA"/>
</dbReference>
<dbReference type="RefSeq" id="WP_150090206.1">
    <property type="nucleotide sequence ID" value="NZ_VWSF01000014.1"/>
</dbReference>